<gene>
    <name evidence="1" type="ORF">EV702DRAFT_491792</name>
</gene>
<name>A0A9P7A3Q7_9AGAM</name>
<keyword evidence="2" id="KW-1185">Reference proteome</keyword>
<dbReference type="EMBL" id="JABBWD010000004">
    <property type="protein sequence ID" value="KAG1781885.1"/>
    <property type="molecule type" value="Genomic_DNA"/>
</dbReference>
<proteinExistence type="predicted"/>
<accession>A0A9P7A3Q7</accession>
<protein>
    <submittedName>
        <fullName evidence="1">Uncharacterized protein</fullName>
    </submittedName>
</protein>
<evidence type="ECO:0000313" key="2">
    <source>
        <dbReference type="Proteomes" id="UP000714275"/>
    </source>
</evidence>
<dbReference type="Proteomes" id="UP000714275">
    <property type="component" value="Unassembled WGS sequence"/>
</dbReference>
<organism evidence="1 2">
    <name type="scientific">Suillus placidus</name>
    <dbReference type="NCBI Taxonomy" id="48579"/>
    <lineage>
        <taxon>Eukaryota</taxon>
        <taxon>Fungi</taxon>
        <taxon>Dikarya</taxon>
        <taxon>Basidiomycota</taxon>
        <taxon>Agaricomycotina</taxon>
        <taxon>Agaricomycetes</taxon>
        <taxon>Agaricomycetidae</taxon>
        <taxon>Boletales</taxon>
        <taxon>Suillineae</taxon>
        <taxon>Suillaceae</taxon>
        <taxon>Suillus</taxon>
    </lineage>
</organism>
<reference evidence="1" key="1">
    <citation type="journal article" date="2020" name="New Phytol.">
        <title>Comparative genomics reveals dynamic genome evolution in host specialist ectomycorrhizal fungi.</title>
        <authorList>
            <person name="Lofgren L.A."/>
            <person name="Nguyen N.H."/>
            <person name="Vilgalys R."/>
            <person name="Ruytinx J."/>
            <person name="Liao H.L."/>
            <person name="Branco S."/>
            <person name="Kuo A."/>
            <person name="LaButti K."/>
            <person name="Lipzen A."/>
            <person name="Andreopoulos W."/>
            <person name="Pangilinan J."/>
            <person name="Riley R."/>
            <person name="Hundley H."/>
            <person name="Na H."/>
            <person name="Barry K."/>
            <person name="Grigoriev I.V."/>
            <person name="Stajich J.E."/>
            <person name="Kennedy P.G."/>
        </authorList>
    </citation>
    <scope>NUCLEOTIDE SEQUENCE</scope>
    <source>
        <strain evidence="1">DOB743</strain>
    </source>
</reference>
<evidence type="ECO:0000313" key="1">
    <source>
        <dbReference type="EMBL" id="KAG1781885.1"/>
    </source>
</evidence>
<dbReference type="AlphaFoldDB" id="A0A9P7A3Q7"/>
<sequence length="96" mass="10969">MLQRQFPRTLVTWSAMTVTPRFCIAKYMYSLGKCKAIWLYFTKIFRGDLSFRSDQGCYYDLGSLWISSGAAFSLIQALSSLAVARNVNNIPRVSRI</sequence>
<comment type="caution">
    <text evidence="1">The sequence shown here is derived from an EMBL/GenBank/DDBJ whole genome shotgun (WGS) entry which is preliminary data.</text>
</comment>